<evidence type="ECO:0000256" key="6">
    <source>
        <dbReference type="ARBA" id="ARBA00023136"/>
    </source>
</evidence>
<dbReference type="GO" id="GO:0005886">
    <property type="term" value="C:plasma membrane"/>
    <property type="evidence" value="ECO:0007669"/>
    <property type="project" value="UniProtKB-SubCell"/>
</dbReference>
<dbReference type="EMBL" id="RCUX01000002">
    <property type="protein sequence ID" value="RLP77348.1"/>
    <property type="molecule type" value="Genomic_DNA"/>
</dbReference>
<evidence type="ECO:0000313" key="9">
    <source>
        <dbReference type="Proteomes" id="UP000272503"/>
    </source>
</evidence>
<dbReference type="PANTHER" id="PTHR34584">
    <property type="entry name" value="NA(+)/H(+) ANTIPORTER SUBUNIT E1"/>
    <property type="match status" value="1"/>
</dbReference>
<evidence type="ECO:0000256" key="5">
    <source>
        <dbReference type="ARBA" id="ARBA00022989"/>
    </source>
</evidence>
<proteinExistence type="inferred from homology"/>
<name>A0A3L7AC90_9MICO</name>
<dbReference type="InterPro" id="IPR002758">
    <property type="entry name" value="Cation_antiport_E"/>
</dbReference>
<comment type="caution">
    <text evidence="8">The sequence shown here is derived from an EMBL/GenBank/DDBJ whole genome shotgun (WGS) entry which is preliminary data.</text>
</comment>
<dbReference type="Pfam" id="PF01899">
    <property type="entry name" value="MNHE"/>
    <property type="match status" value="1"/>
</dbReference>
<accession>A0A3L7AC90</accession>
<feature type="transmembrane region" description="Helical" evidence="7">
    <location>
        <begin position="69"/>
        <end position="93"/>
    </location>
</feature>
<keyword evidence="5 7" id="KW-1133">Transmembrane helix</keyword>
<evidence type="ECO:0000256" key="3">
    <source>
        <dbReference type="ARBA" id="ARBA00022475"/>
    </source>
</evidence>
<evidence type="ECO:0000256" key="1">
    <source>
        <dbReference type="ARBA" id="ARBA00004651"/>
    </source>
</evidence>
<dbReference type="RefSeq" id="WP_121647332.1">
    <property type="nucleotide sequence ID" value="NZ_RCUX01000002.1"/>
</dbReference>
<feature type="transmembrane region" description="Helical" evidence="7">
    <location>
        <begin position="113"/>
        <end position="131"/>
    </location>
</feature>
<comment type="similarity">
    <text evidence="2">Belongs to the CPA3 antiporters (TC 2.A.63) subunit E family.</text>
</comment>
<evidence type="ECO:0000313" key="8">
    <source>
        <dbReference type="EMBL" id="RLP77348.1"/>
    </source>
</evidence>
<feature type="transmembrane region" description="Helical" evidence="7">
    <location>
        <begin position="38"/>
        <end position="57"/>
    </location>
</feature>
<dbReference type="AlphaFoldDB" id="A0A3L7AC90"/>
<evidence type="ECO:0000256" key="7">
    <source>
        <dbReference type="SAM" id="Phobius"/>
    </source>
</evidence>
<gene>
    <name evidence="8" type="ORF">D9V32_02535</name>
</gene>
<evidence type="ECO:0000256" key="2">
    <source>
        <dbReference type="ARBA" id="ARBA00006228"/>
    </source>
</evidence>
<dbReference type="OrthoDB" id="3556991at2"/>
<keyword evidence="9" id="KW-1185">Reference proteome</keyword>
<sequence length="193" mass="21470">MPQQTRDKHRLAGLSQGLLALGLLLLWCLLWGSFTPLTIITGILVSIGVSFTFYLPGVELSGRINPWRVIVFFVVLAWDILRASIHISWLAFAPNFKPGNAIVGIPLNTRSDLIMSWTSTAISIVPGSIVVDLDRSGSILYVHVIDVHSEEDIQRFIQEVLDTERRLVLAIGSKAEVVRVNEQHALAHGRKDR</sequence>
<reference evidence="8 9" key="1">
    <citation type="submission" date="2018-10" db="EMBL/GenBank/DDBJ databases">
        <authorList>
            <person name="Li J."/>
        </authorList>
    </citation>
    <scope>NUCLEOTIDE SEQUENCE [LARGE SCALE GENOMIC DNA]</scope>
    <source>
        <strain evidence="8 9">IF 016277</strain>
    </source>
</reference>
<dbReference type="PANTHER" id="PTHR34584:SF1">
    <property type="entry name" value="NA(+)_H(+) ANTIPORTER SUBUNIT E1"/>
    <property type="match status" value="1"/>
</dbReference>
<feature type="transmembrane region" description="Helical" evidence="7">
    <location>
        <begin position="12"/>
        <end position="32"/>
    </location>
</feature>
<dbReference type="NCBIfam" id="NF006521">
    <property type="entry name" value="PRK08965.1-5"/>
    <property type="match status" value="1"/>
</dbReference>
<comment type="subcellular location">
    <subcellularLocation>
        <location evidence="1">Cell membrane</location>
        <topology evidence="1">Multi-pass membrane protein</topology>
    </subcellularLocation>
</comment>
<keyword evidence="6 7" id="KW-0472">Membrane</keyword>
<protein>
    <submittedName>
        <fullName evidence="8">Na+/H+ antiporter subunit E</fullName>
    </submittedName>
</protein>
<keyword evidence="3" id="KW-1003">Cell membrane</keyword>
<organism evidence="8 9">
    <name type="scientific">Mycetocola tolaasinivorans</name>
    <dbReference type="NCBI Taxonomy" id="76635"/>
    <lineage>
        <taxon>Bacteria</taxon>
        <taxon>Bacillati</taxon>
        <taxon>Actinomycetota</taxon>
        <taxon>Actinomycetes</taxon>
        <taxon>Micrococcales</taxon>
        <taxon>Microbacteriaceae</taxon>
        <taxon>Mycetocola</taxon>
    </lineage>
</organism>
<evidence type="ECO:0000256" key="4">
    <source>
        <dbReference type="ARBA" id="ARBA00022692"/>
    </source>
</evidence>
<dbReference type="Proteomes" id="UP000272503">
    <property type="component" value="Unassembled WGS sequence"/>
</dbReference>
<keyword evidence="4 7" id="KW-0812">Transmembrane</keyword>
<dbReference type="GO" id="GO:0008324">
    <property type="term" value="F:monoatomic cation transmembrane transporter activity"/>
    <property type="evidence" value="ECO:0007669"/>
    <property type="project" value="InterPro"/>
</dbReference>